<dbReference type="GO" id="GO:0042372">
    <property type="term" value="P:phylloquinone biosynthetic process"/>
    <property type="evidence" value="ECO:0007669"/>
    <property type="project" value="UniProtKB-UniRule"/>
</dbReference>
<dbReference type="CDD" id="cd02440">
    <property type="entry name" value="AdoMet_MTases"/>
    <property type="match status" value="1"/>
</dbReference>
<name>A0AAU8JN73_9CYAN</name>
<comment type="pathway">
    <text evidence="4">Cofactor biosynthesis; phylloquinone biosynthesis.</text>
</comment>
<evidence type="ECO:0000256" key="1">
    <source>
        <dbReference type="ARBA" id="ARBA00022603"/>
    </source>
</evidence>
<dbReference type="InterPro" id="IPR023576">
    <property type="entry name" value="UbiE/COQ5_MeTrFase_CS"/>
</dbReference>
<dbReference type="Gene3D" id="3.40.50.150">
    <property type="entry name" value="Vaccinia Virus protein VP39"/>
    <property type="match status" value="1"/>
</dbReference>
<dbReference type="NCBIfam" id="TIGR01934">
    <property type="entry name" value="MenG_MenH_UbiE"/>
    <property type="match status" value="1"/>
</dbReference>
<dbReference type="HAMAP" id="MF_01982">
    <property type="entry name" value="MenG_phylloquinone_subfam"/>
    <property type="match status" value="1"/>
</dbReference>
<dbReference type="RefSeq" id="WP_054465604.1">
    <property type="nucleotide sequence ID" value="NZ_CP159837.1"/>
</dbReference>
<comment type="function">
    <text evidence="4">Methyltransferase required for the conversion of 2-phytyl-1,4-beta-naphthoquinol to phylloquinol.</text>
</comment>
<dbReference type="GO" id="GO:0052624">
    <property type="term" value="F:2-phytyl-1,4-naphthoquinone methyltransferase activity"/>
    <property type="evidence" value="ECO:0007669"/>
    <property type="project" value="UniProtKB-EC"/>
</dbReference>
<dbReference type="Pfam" id="PF01209">
    <property type="entry name" value="Ubie_methyltran"/>
    <property type="match status" value="1"/>
</dbReference>
<reference evidence="5" key="1">
    <citation type="submission" date="2024-07" db="EMBL/GenBank/DDBJ databases">
        <authorList>
            <person name="Kim Y.J."/>
            <person name="Jeong J.Y."/>
        </authorList>
    </citation>
    <scope>NUCLEOTIDE SEQUENCE</scope>
    <source>
        <strain evidence="5">GIHE-MW2</strain>
    </source>
</reference>
<dbReference type="AlphaFoldDB" id="A0AAU8JN73"/>
<sequence>MVPSASEIQQIFNRIAPVYDQFNDWLSLGQHRIWKRMTIAWSEVSPGDICLDLCCGSGDLTLLLAEEVGKTGQVFGVDFSVELLNQARQRPGKQEVITWVEGDALDLPFPDEYFDCATIGYGLRNVKDIPRCLSELHRVLKPGAKAAILDFHRPSNAIAREFQHWYLDHIVVPLAKANGLYNEYAYIFPSLDRFPIGKEQVELARAAGFAAATHYPIAQGIMGVLVVNKV</sequence>
<protein>
    <recommendedName>
        <fullName evidence="4">2-phytyl-1,4-naphtoquinone methyltransferase</fullName>
        <ecNumber evidence="4">2.1.1.329</ecNumber>
    </recommendedName>
    <alternativeName>
        <fullName evidence="4">Demethylphylloquinone methyltransferase</fullName>
    </alternativeName>
</protein>
<dbReference type="PANTHER" id="PTHR43591:SF24">
    <property type="entry name" value="2-METHOXY-6-POLYPRENYL-1,4-BENZOQUINOL METHYLASE, MITOCHONDRIAL"/>
    <property type="match status" value="1"/>
</dbReference>
<dbReference type="PROSITE" id="PS51608">
    <property type="entry name" value="SAM_MT_UBIE"/>
    <property type="match status" value="1"/>
</dbReference>
<dbReference type="SUPFAM" id="SSF53335">
    <property type="entry name" value="S-adenosyl-L-methionine-dependent methyltransferases"/>
    <property type="match status" value="1"/>
</dbReference>
<dbReference type="InterPro" id="IPR032904">
    <property type="entry name" value="MenG"/>
</dbReference>
<gene>
    <name evidence="5" type="primary">ubiE</name>
    <name evidence="4" type="synonym">menG</name>
    <name evidence="5" type="ORF">ABWT76_005774</name>
</gene>
<dbReference type="PROSITE" id="PS01183">
    <property type="entry name" value="UBIE_1"/>
    <property type="match status" value="1"/>
</dbReference>
<dbReference type="HAMAP" id="MF_01813">
    <property type="entry name" value="MenG_UbiE_methyltr"/>
    <property type="match status" value="1"/>
</dbReference>
<evidence type="ECO:0000256" key="3">
    <source>
        <dbReference type="ARBA" id="ARBA00022691"/>
    </source>
</evidence>
<dbReference type="InterPro" id="IPR004033">
    <property type="entry name" value="UbiE/COQ5_MeTrFase"/>
</dbReference>
<dbReference type="InterPro" id="IPR029063">
    <property type="entry name" value="SAM-dependent_MTases_sf"/>
</dbReference>
<organism evidence="5">
    <name type="scientific">Planktothricoides raciborskii GIHE-MW2</name>
    <dbReference type="NCBI Taxonomy" id="2792601"/>
    <lineage>
        <taxon>Bacteria</taxon>
        <taxon>Bacillati</taxon>
        <taxon>Cyanobacteriota</taxon>
        <taxon>Cyanophyceae</taxon>
        <taxon>Oscillatoriophycideae</taxon>
        <taxon>Oscillatoriales</taxon>
        <taxon>Oscillatoriaceae</taxon>
        <taxon>Planktothricoides</taxon>
    </lineage>
</organism>
<keyword evidence="3 4" id="KW-0949">S-adenosyl-L-methionine</keyword>
<dbReference type="NCBIfam" id="NF001244">
    <property type="entry name" value="PRK00216.1-5"/>
    <property type="match status" value="1"/>
</dbReference>
<keyword evidence="1 4" id="KW-0489">Methyltransferase</keyword>
<proteinExistence type="inferred from homology"/>
<comment type="catalytic activity">
    <reaction evidence="4">
        <text>demethylphylloquinol + S-adenosyl-L-methionine = phylloquinol + S-adenosyl-L-homocysteine + H(+)</text>
        <dbReference type="Rhea" id="RHEA:40551"/>
        <dbReference type="ChEBI" id="CHEBI:15378"/>
        <dbReference type="ChEBI" id="CHEBI:28433"/>
        <dbReference type="ChEBI" id="CHEBI:57856"/>
        <dbReference type="ChEBI" id="CHEBI:59789"/>
        <dbReference type="ChEBI" id="CHEBI:87844"/>
        <dbReference type="EC" id="2.1.1.329"/>
    </reaction>
</comment>
<accession>A0AAU8JN73</accession>
<comment type="similarity">
    <text evidence="4">Belongs to the class I-like SAM-binding methyltransferase superfamily. MenG/UbiE family.</text>
</comment>
<dbReference type="EC" id="2.1.1.329" evidence="4"/>
<keyword evidence="2 4" id="KW-0808">Transferase</keyword>
<dbReference type="EMBL" id="CP159837">
    <property type="protein sequence ID" value="XCM40274.1"/>
    <property type="molecule type" value="Genomic_DNA"/>
</dbReference>
<evidence type="ECO:0000256" key="2">
    <source>
        <dbReference type="ARBA" id="ARBA00022679"/>
    </source>
</evidence>
<evidence type="ECO:0000313" key="5">
    <source>
        <dbReference type="EMBL" id="XCM40274.1"/>
    </source>
</evidence>
<evidence type="ECO:0000256" key="4">
    <source>
        <dbReference type="HAMAP-Rule" id="MF_01982"/>
    </source>
</evidence>
<dbReference type="GO" id="GO:0032259">
    <property type="term" value="P:methylation"/>
    <property type="evidence" value="ECO:0007669"/>
    <property type="project" value="UniProtKB-KW"/>
</dbReference>
<dbReference type="PANTHER" id="PTHR43591">
    <property type="entry name" value="METHYLTRANSFERASE"/>
    <property type="match status" value="1"/>
</dbReference>